<dbReference type="EMBL" id="RAQI01000006">
    <property type="protein sequence ID" value="RKE87857.1"/>
    <property type="molecule type" value="Genomic_DNA"/>
</dbReference>
<keyword evidence="5" id="KW-1185">Reference proteome</keyword>
<evidence type="ECO:0000256" key="1">
    <source>
        <dbReference type="SAM" id="MobiDB-lite"/>
    </source>
</evidence>
<comment type="caution">
    <text evidence="2">The sequence shown here is derived from an EMBL/GenBank/DDBJ whole genome shotgun (WGS) entry which is preliminary data.</text>
</comment>
<dbReference type="Proteomes" id="UP000283568">
    <property type="component" value="Unassembled WGS sequence"/>
</dbReference>
<dbReference type="AlphaFoldDB" id="A0A2D0IKH3"/>
<evidence type="ECO:0000313" key="4">
    <source>
        <dbReference type="Proteomes" id="UP000225605"/>
    </source>
</evidence>
<evidence type="ECO:0000313" key="5">
    <source>
        <dbReference type="Proteomes" id="UP000283568"/>
    </source>
</evidence>
<sequence length="157" mass="17897">MTKRTRSDSLKGKMQAIVNAFQDTIEPPAHAGLMPEAIDFYNDNIRTKALNLWTPSDLIEAVSLANNQYALMAVSHYLRKLESDYADTRDEKAIKENRKYKLELTRVIIAQRSGLQIHSRATNGESRDQRNKNRNDAEARTLLGDVEDDDLLASPWH</sequence>
<reference evidence="3 5" key="2">
    <citation type="submission" date="2018-09" db="EMBL/GenBank/DDBJ databases">
        <title>Genomic Encyclopedia of Archaeal and Bacterial Type Strains, Phase II (KMG-II): from individual species to whole genera.</title>
        <authorList>
            <person name="Goeker M."/>
        </authorList>
    </citation>
    <scope>NUCLEOTIDE SEQUENCE [LARGE SCALE GENOMIC DNA]</scope>
    <source>
        <strain evidence="3 5">DSM 16337</strain>
    </source>
</reference>
<dbReference type="Proteomes" id="UP000225605">
    <property type="component" value="Unassembled WGS sequence"/>
</dbReference>
<dbReference type="RefSeq" id="WP_099133916.1">
    <property type="nucleotide sequence ID" value="NZ_CAWNOJ010000044.1"/>
</dbReference>
<organism evidence="2 4">
    <name type="scientific">Xenorhabdus ehlersii</name>
    <dbReference type="NCBI Taxonomy" id="290111"/>
    <lineage>
        <taxon>Bacteria</taxon>
        <taxon>Pseudomonadati</taxon>
        <taxon>Pseudomonadota</taxon>
        <taxon>Gammaproteobacteria</taxon>
        <taxon>Enterobacterales</taxon>
        <taxon>Morganellaceae</taxon>
        <taxon>Xenorhabdus</taxon>
    </lineage>
</organism>
<protein>
    <submittedName>
        <fullName evidence="2">Terminase</fullName>
    </submittedName>
</protein>
<dbReference type="EMBL" id="NIBT01000031">
    <property type="protein sequence ID" value="PHM22285.1"/>
    <property type="molecule type" value="Genomic_DNA"/>
</dbReference>
<reference evidence="2 4" key="1">
    <citation type="journal article" date="2017" name="Nat. Microbiol.">
        <title>Natural product diversity associated with the nematode symbionts Photorhabdus and Xenorhabdus.</title>
        <authorList>
            <person name="Tobias N.J."/>
            <person name="Wolff H."/>
            <person name="Djahanschiri B."/>
            <person name="Grundmann F."/>
            <person name="Kronenwerth M."/>
            <person name="Shi Y.M."/>
            <person name="Simonyi S."/>
            <person name="Grun P."/>
            <person name="Shapiro-Ilan D."/>
            <person name="Pidot S.J."/>
            <person name="Stinear T.P."/>
            <person name="Ebersberger I."/>
            <person name="Bode H.B."/>
        </authorList>
    </citation>
    <scope>NUCLEOTIDE SEQUENCE [LARGE SCALE GENOMIC DNA]</scope>
    <source>
        <strain evidence="2 4">DSM 16337</strain>
    </source>
</reference>
<evidence type="ECO:0000313" key="2">
    <source>
        <dbReference type="EMBL" id="PHM22285.1"/>
    </source>
</evidence>
<feature type="region of interest" description="Disordered" evidence="1">
    <location>
        <begin position="118"/>
        <end position="140"/>
    </location>
</feature>
<evidence type="ECO:0000313" key="3">
    <source>
        <dbReference type="EMBL" id="RKE87857.1"/>
    </source>
</evidence>
<accession>A0A2D0IKH3</accession>
<gene>
    <name evidence="3" type="ORF">BDE27_3399</name>
    <name evidence="2" type="ORF">Xehl_03783</name>
</gene>
<proteinExistence type="predicted"/>
<dbReference type="OrthoDB" id="6446772at2"/>
<feature type="compositionally biased region" description="Basic and acidic residues" evidence="1">
    <location>
        <begin position="125"/>
        <end position="139"/>
    </location>
</feature>
<name>A0A2D0IKH3_9GAMM</name>